<keyword evidence="2" id="KW-0812">Transmembrane</keyword>
<dbReference type="EMBL" id="DF836317">
    <property type="protein sequence ID" value="GAN02786.1"/>
    <property type="molecule type" value="Genomic_DNA"/>
</dbReference>
<sequence length="572" mass="63240">MSASSNANLLSADGLSPVHSSSNSSSKKLLETSPTVRKSVSRNNMSNGIPSNNNNNFHINHSPTSTSRAFHKNASDQQLLQKQLTVETAVFPEHQSNLFHNTFNDGHSLTKKSSSTPVIAPNATATGDARSVVSGSESTRSISNNNNKRKKKANIASSFVNPTDIFAQNLSDAVMDADGAVNQNWIDGDESYVYRDKPNPSYTVPPWTYNNNTSDHMLDHSYYDRHYSSTGTESNTDGCDYNHTKEKFFSSRRPVLRSTVSEIRPTSSSSLSNKNSKKLRPSYKYQPSSYYYGVAPTSDDEFTPLVRSRPPRRRKGSSNHGSYSGSSNNSCCRACFTLLFVLLGCVFSLCFVWLLIAIYASPLTDVEVVGISNVLGTQKELIFNLQVRARNSNWWTIRMTNTAFSVFASSHYVPTTLMSLDNNTHHNDTVPASYSDSNITSFGADPAEFLGTIYHLEDPLIYKSGGLFNPVLSTATSQIQIRNPGSTKDDNSGNERWSLLIRYPYELTVRGVLKYQILPYLPTLTQLHSVRVCKMSRIDPASGKISDDVTIPKKSICDDPSPVEGSKISHFS</sequence>
<feature type="transmembrane region" description="Helical" evidence="2">
    <location>
        <begin position="336"/>
        <end position="360"/>
    </location>
</feature>
<dbReference type="STRING" id="91626.A0A0C9M2A8"/>
<proteinExistence type="predicted"/>
<feature type="region of interest" description="Disordered" evidence="1">
    <location>
        <begin position="1"/>
        <end position="74"/>
    </location>
</feature>
<accession>A0A0C9M2A8</accession>
<evidence type="ECO:0000256" key="2">
    <source>
        <dbReference type="SAM" id="Phobius"/>
    </source>
</evidence>
<gene>
    <name evidence="3" type="ORF">MAM1_0028d02233</name>
</gene>
<dbReference type="GO" id="GO:0000329">
    <property type="term" value="C:fungal-type vacuole membrane"/>
    <property type="evidence" value="ECO:0007669"/>
    <property type="project" value="TreeGrafter"/>
</dbReference>
<feature type="region of interest" description="Disordered" evidence="1">
    <location>
        <begin position="133"/>
        <end position="153"/>
    </location>
</feature>
<keyword evidence="2" id="KW-0472">Membrane</keyword>
<dbReference type="AlphaFoldDB" id="A0A0C9M2A8"/>
<dbReference type="GO" id="GO:0010513">
    <property type="term" value="P:positive regulation of phosphatidylinositol biosynthetic process"/>
    <property type="evidence" value="ECO:0007669"/>
    <property type="project" value="TreeGrafter"/>
</dbReference>
<evidence type="ECO:0000313" key="4">
    <source>
        <dbReference type="Proteomes" id="UP000053815"/>
    </source>
</evidence>
<keyword evidence="4" id="KW-1185">Reference proteome</keyword>
<dbReference type="GO" id="GO:1903778">
    <property type="term" value="P:protein localization to vacuolar membrane"/>
    <property type="evidence" value="ECO:0007669"/>
    <property type="project" value="TreeGrafter"/>
</dbReference>
<feature type="compositionally biased region" description="Polar residues" evidence="1">
    <location>
        <begin position="32"/>
        <end position="42"/>
    </location>
</feature>
<dbReference type="Proteomes" id="UP000053815">
    <property type="component" value="Unassembled WGS sequence"/>
</dbReference>
<dbReference type="PANTHER" id="PTHR28258:SF1">
    <property type="entry name" value="VACUOLAR SEGREGATION PROTEIN 7"/>
    <property type="match status" value="1"/>
</dbReference>
<reference evidence="3" key="1">
    <citation type="submission" date="2014-09" db="EMBL/GenBank/DDBJ databases">
        <title>Draft genome sequence of an oleaginous Mucoromycotina fungus Mucor ambiguus NBRC6742.</title>
        <authorList>
            <person name="Takeda I."/>
            <person name="Yamane N."/>
            <person name="Morita T."/>
            <person name="Tamano K."/>
            <person name="Machida M."/>
            <person name="Baker S."/>
            <person name="Koike H."/>
        </authorList>
    </citation>
    <scope>NUCLEOTIDE SEQUENCE</scope>
    <source>
        <strain evidence="3">NBRC 6742</strain>
    </source>
</reference>
<feature type="compositionally biased region" description="Low complexity" evidence="1">
    <location>
        <begin position="43"/>
        <end position="63"/>
    </location>
</feature>
<name>A0A0C9M2A8_9FUNG</name>
<protein>
    <submittedName>
        <fullName evidence="3">Uncharacterized protein</fullName>
    </submittedName>
</protein>
<feature type="compositionally biased region" description="Low complexity" evidence="1">
    <location>
        <begin position="1"/>
        <end position="12"/>
    </location>
</feature>
<feature type="region of interest" description="Disordered" evidence="1">
    <location>
        <begin position="259"/>
        <end position="282"/>
    </location>
</feature>
<feature type="region of interest" description="Disordered" evidence="1">
    <location>
        <begin position="302"/>
        <end position="328"/>
    </location>
</feature>
<evidence type="ECO:0000313" key="3">
    <source>
        <dbReference type="EMBL" id="GAN02786.1"/>
    </source>
</evidence>
<keyword evidence="2" id="KW-1133">Transmembrane helix</keyword>
<feature type="compositionally biased region" description="Low complexity" evidence="1">
    <location>
        <begin position="318"/>
        <end position="328"/>
    </location>
</feature>
<dbReference type="OrthoDB" id="1204at2759"/>
<dbReference type="PANTHER" id="PTHR28258">
    <property type="entry name" value="VACUOLAR SEGREGATION PROTEIN 7"/>
    <property type="match status" value="1"/>
</dbReference>
<dbReference type="GO" id="GO:0000011">
    <property type="term" value="P:vacuole inheritance"/>
    <property type="evidence" value="ECO:0007669"/>
    <property type="project" value="TreeGrafter"/>
</dbReference>
<dbReference type="Pfam" id="PF12751">
    <property type="entry name" value="Vac7"/>
    <property type="match status" value="1"/>
</dbReference>
<dbReference type="GO" id="GO:0070772">
    <property type="term" value="C:PAS complex"/>
    <property type="evidence" value="ECO:0007669"/>
    <property type="project" value="TreeGrafter"/>
</dbReference>
<dbReference type="InterPro" id="IPR024260">
    <property type="entry name" value="Vac7"/>
</dbReference>
<evidence type="ECO:0000256" key="1">
    <source>
        <dbReference type="SAM" id="MobiDB-lite"/>
    </source>
</evidence>
<organism evidence="3">
    <name type="scientific">Mucor ambiguus</name>
    <dbReference type="NCBI Taxonomy" id="91626"/>
    <lineage>
        <taxon>Eukaryota</taxon>
        <taxon>Fungi</taxon>
        <taxon>Fungi incertae sedis</taxon>
        <taxon>Mucoromycota</taxon>
        <taxon>Mucoromycotina</taxon>
        <taxon>Mucoromycetes</taxon>
        <taxon>Mucorales</taxon>
        <taxon>Mucorineae</taxon>
        <taxon>Mucoraceae</taxon>
        <taxon>Mucor</taxon>
    </lineage>
</organism>